<protein>
    <submittedName>
        <fullName evidence="1">Uncharacterized protein</fullName>
    </submittedName>
</protein>
<reference evidence="2" key="1">
    <citation type="submission" date="2017-03" db="EMBL/GenBank/DDBJ databases">
        <title>Genomes of endolithic fungi from Antarctica.</title>
        <authorList>
            <person name="Coleine C."/>
            <person name="Masonjones S."/>
            <person name="Stajich J.E."/>
        </authorList>
    </citation>
    <scope>NUCLEOTIDE SEQUENCE [LARGE SCALE GENOMIC DNA]</scope>
    <source>
        <strain evidence="2">CCFEE 5527</strain>
    </source>
</reference>
<keyword evidence="2" id="KW-1185">Reference proteome</keyword>
<accession>A0A1V8SJ87</accession>
<gene>
    <name evidence="1" type="ORF">B0A48_14968</name>
</gene>
<organism evidence="1 2">
    <name type="scientific">Cryoendolithus antarcticus</name>
    <dbReference type="NCBI Taxonomy" id="1507870"/>
    <lineage>
        <taxon>Eukaryota</taxon>
        <taxon>Fungi</taxon>
        <taxon>Dikarya</taxon>
        <taxon>Ascomycota</taxon>
        <taxon>Pezizomycotina</taxon>
        <taxon>Dothideomycetes</taxon>
        <taxon>Dothideomycetidae</taxon>
        <taxon>Cladosporiales</taxon>
        <taxon>Cladosporiaceae</taxon>
        <taxon>Cryoendolithus</taxon>
    </lineage>
</organism>
<comment type="caution">
    <text evidence="1">The sequence shown here is derived from an EMBL/GenBank/DDBJ whole genome shotgun (WGS) entry which is preliminary data.</text>
</comment>
<name>A0A1V8SJ87_9PEZI</name>
<dbReference type="Proteomes" id="UP000192596">
    <property type="component" value="Unassembled WGS sequence"/>
</dbReference>
<dbReference type="AlphaFoldDB" id="A0A1V8SJ87"/>
<sequence length="233" mass="27445">MANPFSPGDYPFSQHFEDPAEERTFNGYRRDSDGLKILPGRLYSLPKLDPIAKTVDGRYMPDSVLWRQSHVNDRVAKHPLLVWDTRFDESRGVMIARCLQATSFTDHNYWYDESGTYHMTVEEKYYAWKAWYFHLQYVAIDHPGMSTPEHKMPVLRLTEASPSMDHLTYVHLDHFFEVEADFLEKFGKTKRELGNRSFSILMYRLDRFMHNSPTERQTKRLVNGDIRSPLDNG</sequence>
<evidence type="ECO:0000313" key="2">
    <source>
        <dbReference type="Proteomes" id="UP000192596"/>
    </source>
</evidence>
<dbReference type="EMBL" id="NAJO01000042">
    <property type="protein sequence ID" value="OQN99107.1"/>
    <property type="molecule type" value="Genomic_DNA"/>
</dbReference>
<evidence type="ECO:0000313" key="1">
    <source>
        <dbReference type="EMBL" id="OQN99107.1"/>
    </source>
</evidence>
<proteinExistence type="predicted"/>
<dbReference type="InParanoid" id="A0A1V8SJ87"/>